<sequence length="94" mass="10620">MERNKDGLLENVRDEIGVTLRQMRQIDKGLSRSLTEAIMKPDLEGEMRGKKAAEYAVTLLSRKEEAELQLAARKAARGTRGEGIFKAIKSWFGR</sequence>
<accession>A0ABQ5U1Q8</accession>
<name>A0ABQ5U1Q8_9PROT</name>
<gene>
    <name evidence="1" type="ORF">GCM10007924_09890</name>
</gene>
<dbReference type="EMBL" id="BSNF01000001">
    <property type="protein sequence ID" value="GLQ05768.1"/>
    <property type="molecule type" value="Genomic_DNA"/>
</dbReference>
<proteinExistence type="predicted"/>
<dbReference type="RefSeq" id="WP_169559738.1">
    <property type="nucleotide sequence ID" value="NZ_BSNF01000001.1"/>
</dbReference>
<protein>
    <submittedName>
        <fullName evidence="1">Uncharacterized protein</fullName>
    </submittedName>
</protein>
<reference evidence="1" key="2">
    <citation type="submission" date="2023-01" db="EMBL/GenBank/DDBJ databases">
        <title>Draft genome sequence of Sneathiella chinensis strain NBRC 103408.</title>
        <authorList>
            <person name="Sun Q."/>
            <person name="Mori K."/>
        </authorList>
    </citation>
    <scope>NUCLEOTIDE SEQUENCE</scope>
    <source>
        <strain evidence="1">NBRC 103408</strain>
    </source>
</reference>
<comment type="caution">
    <text evidence="1">The sequence shown here is derived from an EMBL/GenBank/DDBJ whole genome shotgun (WGS) entry which is preliminary data.</text>
</comment>
<evidence type="ECO:0000313" key="1">
    <source>
        <dbReference type="EMBL" id="GLQ05768.1"/>
    </source>
</evidence>
<dbReference type="Proteomes" id="UP001161409">
    <property type="component" value="Unassembled WGS sequence"/>
</dbReference>
<organism evidence="1 2">
    <name type="scientific">Sneathiella chinensis</name>
    <dbReference type="NCBI Taxonomy" id="349750"/>
    <lineage>
        <taxon>Bacteria</taxon>
        <taxon>Pseudomonadati</taxon>
        <taxon>Pseudomonadota</taxon>
        <taxon>Alphaproteobacteria</taxon>
        <taxon>Sneathiellales</taxon>
        <taxon>Sneathiellaceae</taxon>
        <taxon>Sneathiella</taxon>
    </lineage>
</organism>
<keyword evidence="2" id="KW-1185">Reference proteome</keyword>
<reference evidence="1" key="1">
    <citation type="journal article" date="2014" name="Int. J. Syst. Evol. Microbiol.">
        <title>Complete genome of a new Firmicutes species belonging to the dominant human colonic microbiota ('Ruminococcus bicirculans') reveals two chromosomes and a selective capacity to utilize plant glucans.</title>
        <authorList>
            <consortium name="NISC Comparative Sequencing Program"/>
            <person name="Wegmann U."/>
            <person name="Louis P."/>
            <person name="Goesmann A."/>
            <person name="Henrissat B."/>
            <person name="Duncan S.H."/>
            <person name="Flint H.J."/>
        </authorList>
    </citation>
    <scope>NUCLEOTIDE SEQUENCE</scope>
    <source>
        <strain evidence="1">NBRC 103408</strain>
    </source>
</reference>
<evidence type="ECO:0000313" key="2">
    <source>
        <dbReference type="Proteomes" id="UP001161409"/>
    </source>
</evidence>